<dbReference type="OrthoDB" id="272481at2759"/>
<gene>
    <name evidence="2" type="ORF">TorRG33x02_042020</name>
</gene>
<evidence type="ECO:0000256" key="1">
    <source>
        <dbReference type="SAM" id="MobiDB-lite"/>
    </source>
</evidence>
<keyword evidence="3" id="KW-1185">Reference proteome</keyword>
<accession>A0A2P5FQK0</accession>
<evidence type="ECO:0000313" key="2">
    <source>
        <dbReference type="EMBL" id="POO00075.1"/>
    </source>
</evidence>
<dbReference type="Proteomes" id="UP000237000">
    <property type="component" value="Unassembled WGS sequence"/>
</dbReference>
<feature type="region of interest" description="Disordered" evidence="1">
    <location>
        <begin position="48"/>
        <end position="104"/>
    </location>
</feature>
<feature type="compositionally biased region" description="Low complexity" evidence="1">
    <location>
        <begin position="63"/>
        <end position="79"/>
    </location>
</feature>
<evidence type="ECO:0000313" key="3">
    <source>
        <dbReference type="Proteomes" id="UP000237000"/>
    </source>
</evidence>
<name>A0A2P5FQK0_TREOI</name>
<dbReference type="InParanoid" id="A0A2P5FQK0"/>
<organism evidence="2 3">
    <name type="scientific">Trema orientale</name>
    <name type="common">Charcoal tree</name>
    <name type="synonym">Celtis orientalis</name>
    <dbReference type="NCBI Taxonomy" id="63057"/>
    <lineage>
        <taxon>Eukaryota</taxon>
        <taxon>Viridiplantae</taxon>
        <taxon>Streptophyta</taxon>
        <taxon>Embryophyta</taxon>
        <taxon>Tracheophyta</taxon>
        <taxon>Spermatophyta</taxon>
        <taxon>Magnoliopsida</taxon>
        <taxon>eudicotyledons</taxon>
        <taxon>Gunneridae</taxon>
        <taxon>Pentapetalae</taxon>
        <taxon>rosids</taxon>
        <taxon>fabids</taxon>
        <taxon>Rosales</taxon>
        <taxon>Cannabaceae</taxon>
        <taxon>Trema</taxon>
    </lineage>
</organism>
<feature type="compositionally biased region" description="Polar residues" evidence="1">
    <location>
        <begin position="48"/>
        <end position="58"/>
    </location>
</feature>
<reference evidence="3" key="1">
    <citation type="submission" date="2016-06" db="EMBL/GenBank/DDBJ databases">
        <title>Parallel loss of symbiosis genes in relatives of nitrogen-fixing non-legume Parasponia.</title>
        <authorList>
            <person name="Van Velzen R."/>
            <person name="Holmer R."/>
            <person name="Bu F."/>
            <person name="Rutten L."/>
            <person name="Van Zeijl A."/>
            <person name="Liu W."/>
            <person name="Santuari L."/>
            <person name="Cao Q."/>
            <person name="Sharma T."/>
            <person name="Shen D."/>
            <person name="Roswanjaya Y."/>
            <person name="Wardhani T."/>
            <person name="Kalhor M.S."/>
            <person name="Jansen J."/>
            <person name="Van den Hoogen J."/>
            <person name="Gungor B."/>
            <person name="Hartog M."/>
            <person name="Hontelez J."/>
            <person name="Verver J."/>
            <person name="Yang W.-C."/>
            <person name="Schijlen E."/>
            <person name="Repin R."/>
            <person name="Schilthuizen M."/>
            <person name="Schranz E."/>
            <person name="Heidstra R."/>
            <person name="Miyata K."/>
            <person name="Fedorova E."/>
            <person name="Kohlen W."/>
            <person name="Bisseling T."/>
            <person name="Smit S."/>
            <person name="Geurts R."/>
        </authorList>
    </citation>
    <scope>NUCLEOTIDE SEQUENCE [LARGE SCALE GENOMIC DNA]</scope>
    <source>
        <strain evidence="3">cv. RG33-2</strain>
    </source>
</reference>
<sequence length="104" mass="11292">MTFLIHLSESKEQTQKIDAKGQCLLEMPIGMGKTIALLFLITSYTLSNPKTLSSSSPFTRWRTPSPISSSSTTTSSTTSDPKPKRIGTPSGLRHLGSSTPTYRS</sequence>
<protein>
    <submittedName>
        <fullName evidence="2">Uncharacterized protein</fullName>
    </submittedName>
</protein>
<dbReference type="AlphaFoldDB" id="A0A2P5FQK0"/>
<dbReference type="EMBL" id="JXTC01000015">
    <property type="protein sequence ID" value="POO00075.1"/>
    <property type="molecule type" value="Genomic_DNA"/>
</dbReference>
<dbReference type="STRING" id="63057.A0A2P5FQK0"/>
<proteinExistence type="predicted"/>
<comment type="caution">
    <text evidence="2">The sequence shown here is derived from an EMBL/GenBank/DDBJ whole genome shotgun (WGS) entry which is preliminary data.</text>
</comment>